<dbReference type="Proteomes" id="UP001500185">
    <property type="component" value="Unassembled WGS sequence"/>
</dbReference>
<organism evidence="13 14">
    <name type="scientific">Psychroflexus lacisalsi</name>
    <dbReference type="NCBI Taxonomy" id="503928"/>
    <lineage>
        <taxon>Bacteria</taxon>
        <taxon>Pseudomonadati</taxon>
        <taxon>Bacteroidota</taxon>
        <taxon>Flavobacteriia</taxon>
        <taxon>Flavobacteriales</taxon>
        <taxon>Flavobacteriaceae</taxon>
        <taxon>Psychroflexus</taxon>
    </lineage>
</organism>
<evidence type="ECO:0000256" key="11">
    <source>
        <dbReference type="SAM" id="SignalP"/>
    </source>
</evidence>
<dbReference type="SUPFAM" id="SSF53850">
    <property type="entry name" value="Periplasmic binding protein-like II"/>
    <property type="match status" value="1"/>
</dbReference>
<proteinExistence type="predicted"/>
<keyword evidence="11" id="KW-0732">Signal</keyword>
<reference evidence="14" key="1">
    <citation type="journal article" date="2019" name="Int. J. Syst. Evol. Microbiol.">
        <title>The Global Catalogue of Microorganisms (GCM) 10K type strain sequencing project: providing services to taxonomists for standard genome sequencing and annotation.</title>
        <authorList>
            <consortium name="The Broad Institute Genomics Platform"/>
            <consortium name="The Broad Institute Genome Sequencing Center for Infectious Disease"/>
            <person name="Wu L."/>
            <person name="Ma J."/>
        </authorList>
    </citation>
    <scope>NUCLEOTIDE SEQUENCE [LARGE SCALE GENOMIC DNA]</scope>
    <source>
        <strain evidence="14">JCM 16231</strain>
    </source>
</reference>
<sequence>MKFILSVLIIAFLCPVSNGLAQQDTLTNKAKELKIGVFVTPPFVMENNGKFSGLSISSWELVNKDLQQSYEYIQYGSLKNLLEAIEKKEIDFSINPVTVTNSRMERLAFSQPYFISKTAVAKRKQSQTWIFIKNLWSWKFISAVLILISVIFIFGVLVWLFERHKNKEEFGGKGLSGIQEGFWWSAVTMTTVGYGDKSPKTTGGRLVGLVWMFAAIIMISSLTAGIASALTIQNINNSISSVEDLDRFETTTVANSSAAELLDLYRIDTETVFDEKEGVQNLLDEKTTLFVYDEPIISYEIQRRSLEDDIEILPQGLKKDYYSYTFSKGSDLLSQIDPVLVSTLKTMEWSKLLEKYQ</sequence>
<dbReference type="RefSeq" id="WP_224453868.1">
    <property type="nucleotide sequence ID" value="NZ_BAAAGG010000005.1"/>
</dbReference>
<dbReference type="PRINTS" id="PR00169">
    <property type="entry name" value="KCHANNEL"/>
</dbReference>
<evidence type="ECO:0000256" key="1">
    <source>
        <dbReference type="ARBA" id="ARBA00004141"/>
    </source>
</evidence>
<keyword evidence="7" id="KW-0675">Receptor</keyword>
<comment type="subcellular location">
    <subcellularLocation>
        <location evidence="1">Membrane</location>
        <topology evidence="1">Multi-pass membrane protein</topology>
    </subcellularLocation>
</comment>
<keyword evidence="4 10" id="KW-1133">Transmembrane helix</keyword>
<name>A0ABP3VJA1_9FLAO</name>
<dbReference type="InterPro" id="IPR001320">
    <property type="entry name" value="Iontro_rcpt_C"/>
</dbReference>
<keyword evidence="9" id="KW-0407">Ion channel</keyword>
<dbReference type="Pfam" id="PF00060">
    <property type="entry name" value="Lig_chan"/>
    <property type="match status" value="1"/>
</dbReference>
<feature type="domain" description="Solute-binding protein family 3/N-terminal" evidence="12">
    <location>
        <begin position="32"/>
        <end position="357"/>
    </location>
</feature>
<keyword evidence="14" id="KW-1185">Reference proteome</keyword>
<feature type="transmembrane region" description="Helical" evidence="10">
    <location>
        <begin position="206"/>
        <end position="230"/>
    </location>
</feature>
<dbReference type="EMBL" id="BAAAGG010000005">
    <property type="protein sequence ID" value="GAA0757241.1"/>
    <property type="molecule type" value="Genomic_DNA"/>
</dbReference>
<dbReference type="Pfam" id="PF00497">
    <property type="entry name" value="SBP_bac_3"/>
    <property type="match status" value="1"/>
</dbReference>
<dbReference type="Gene3D" id="1.20.5.110">
    <property type="match status" value="1"/>
</dbReference>
<dbReference type="InterPro" id="IPR015683">
    <property type="entry name" value="Ionotropic_Glu_rcpt"/>
</dbReference>
<gene>
    <name evidence="13" type="ORF">GCM10009433_13280</name>
</gene>
<evidence type="ECO:0000256" key="8">
    <source>
        <dbReference type="ARBA" id="ARBA00023180"/>
    </source>
</evidence>
<dbReference type="Gene3D" id="1.10.287.70">
    <property type="match status" value="1"/>
</dbReference>
<protein>
    <submittedName>
        <fullName evidence="13">Transporter substrate-binding domain-containing protein</fullName>
    </submittedName>
</protein>
<evidence type="ECO:0000313" key="13">
    <source>
        <dbReference type="EMBL" id="GAA0757241.1"/>
    </source>
</evidence>
<keyword evidence="5" id="KW-0406">Ion transport</keyword>
<feature type="transmembrane region" description="Helical" evidence="10">
    <location>
        <begin position="136"/>
        <end position="161"/>
    </location>
</feature>
<dbReference type="SUPFAM" id="SSF81324">
    <property type="entry name" value="Voltage-gated potassium channels"/>
    <property type="match status" value="1"/>
</dbReference>
<keyword evidence="3 10" id="KW-0812">Transmembrane</keyword>
<accession>A0ABP3VJA1</accession>
<evidence type="ECO:0000256" key="9">
    <source>
        <dbReference type="ARBA" id="ARBA00023303"/>
    </source>
</evidence>
<evidence type="ECO:0000256" key="7">
    <source>
        <dbReference type="ARBA" id="ARBA00023170"/>
    </source>
</evidence>
<keyword evidence="6 10" id="KW-0472">Membrane</keyword>
<dbReference type="Gene3D" id="3.40.190.10">
    <property type="entry name" value="Periplasmic binding protein-like II"/>
    <property type="match status" value="2"/>
</dbReference>
<evidence type="ECO:0000256" key="5">
    <source>
        <dbReference type="ARBA" id="ARBA00023065"/>
    </source>
</evidence>
<feature type="chain" id="PRO_5046688330" evidence="11">
    <location>
        <begin position="22"/>
        <end position="357"/>
    </location>
</feature>
<evidence type="ECO:0000256" key="6">
    <source>
        <dbReference type="ARBA" id="ARBA00023136"/>
    </source>
</evidence>
<dbReference type="InterPro" id="IPR001638">
    <property type="entry name" value="Solute-binding_3/MltF_N"/>
</dbReference>
<evidence type="ECO:0000256" key="3">
    <source>
        <dbReference type="ARBA" id="ARBA00022692"/>
    </source>
</evidence>
<evidence type="ECO:0000259" key="12">
    <source>
        <dbReference type="SMART" id="SM00062"/>
    </source>
</evidence>
<evidence type="ECO:0000313" key="14">
    <source>
        <dbReference type="Proteomes" id="UP001500185"/>
    </source>
</evidence>
<comment type="caution">
    <text evidence="13">The sequence shown here is derived from an EMBL/GenBank/DDBJ whole genome shotgun (WGS) entry which is preliminary data.</text>
</comment>
<evidence type="ECO:0000256" key="10">
    <source>
        <dbReference type="SAM" id="Phobius"/>
    </source>
</evidence>
<keyword evidence="8" id="KW-0325">Glycoprotein</keyword>
<dbReference type="PANTHER" id="PTHR18966">
    <property type="entry name" value="IONOTROPIC GLUTAMATE RECEPTOR"/>
    <property type="match status" value="1"/>
</dbReference>
<keyword evidence="2" id="KW-0813">Transport</keyword>
<dbReference type="SMART" id="SM00062">
    <property type="entry name" value="PBPb"/>
    <property type="match status" value="1"/>
</dbReference>
<evidence type="ECO:0000256" key="2">
    <source>
        <dbReference type="ARBA" id="ARBA00022448"/>
    </source>
</evidence>
<evidence type="ECO:0000256" key="4">
    <source>
        <dbReference type="ARBA" id="ARBA00022989"/>
    </source>
</evidence>
<feature type="signal peptide" evidence="11">
    <location>
        <begin position="1"/>
        <end position="21"/>
    </location>
</feature>